<dbReference type="Proteomes" id="UP000245207">
    <property type="component" value="Unassembled WGS sequence"/>
</dbReference>
<evidence type="ECO:0000313" key="4">
    <source>
        <dbReference type="Proteomes" id="UP000245207"/>
    </source>
</evidence>
<sequence>MHDVATNEDIHDVSTDEDIHDAATDEDMHDVATDGALHDHDVEGDLNHGSYESGNDSGSGGSGESQFIDGVYYKPVRGSTDGDRLERDLLPLAPSPYYMSYPRDEGSSSHTPKCTEAEWDLVHHFNLGLLNKELFKDPEVCKTVIEKVPTPAEQYRMEGLSHRELDDRMTVLLCQLLTHGGAYKEAEDSHRDRGVKNKELKEKNAELIAKNAELKAEVRDLRRKLEKDIKKIRTGFTSFFRDDFEKLVRRFLESDEFSQAFASVINLGVSRGVERGLRMGRTETQFQEISRRISHFVPGAKKKLDDVMTAFPTQAFPFFDKVVQSAESDLQDISQLEPDKVVPPCKAPSTVVTSSSDPDTRTRDRPTTLPTKTFGYTSTPEHLKTKKASK</sequence>
<dbReference type="AlphaFoldDB" id="A0A2U1MS08"/>
<comment type="caution">
    <text evidence="3">The sequence shown here is derived from an EMBL/GenBank/DDBJ whole genome shotgun (WGS) entry which is preliminary data.</text>
</comment>
<keyword evidence="4" id="KW-1185">Reference proteome</keyword>
<feature type="coiled-coil region" evidence="1">
    <location>
        <begin position="195"/>
        <end position="231"/>
    </location>
</feature>
<keyword evidence="1" id="KW-0175">Coiled coil</keyword>
<feature type="region of interest" description="Disordered" evidence="2">
    <location>
        <begin position="38"/>
        <end position="66"/>
    </location>
</feature>
<protein>
    <recommendedName>
        <fullName evidence="5">Transposase (Putative), gypsy type</fullName>
    </recommendedName>
</protein>
<reference evidence="3 4" key="1">
    <citation type="journal article" date="2018" name="Mol. Plant">
        <title>The genome of Artemisia annua provides insight into the evolution of Asteraceae family and artemisinin biosynthesis.</title>
        <authorList>
            <person name="Shen Q."/>
            <person name="Zhang L."/>
            <person name="Liao Z."/>
            <person name="Wang S."/>
            <person name="Yan T."/>
            <person name="Shi P."/>
            <person name="Liu M."/>
            <person name="Fu X."/>
            <person name="Pan Q."/>
            <person name="Wang Y."/>
            <person name="Lv Z."/>
            <person name="Lu X."/>
            <person name="Zhang F."/>
            <person name="Jiang W."/>
            <person name="Ma Y."/>
            <person name="Chen M."/>
            <person name="Hao X."/>
            <person name="Li L."/>
            <person name="Tang Y."/>
            <person name="Lv G."/>
            <person name="Zhou Y."/>
            <person name="Sun X."/>
            <person name="Brodelius P.E."/>
            <person name="Rose J.K.C."/>
            <person name="Tang K."/>
        </authorList>
    </citation>
    <scope>NUCLEOTIDE SEQUENCE [LARGE SCALE GENOMIC DNA]</scope>
    <source>
        <strain evidence="4">cv. Huhao1</strain>
        <tissue evidence="3">Leaf</tissue>
    </source>
</reference>
<evidence type="ECO:0000313" key="3">
    <source>
        <dbReference type="EMBL" id="PWA64020.1"/>
    </source>
</evidence>
<feature type="region of interest" description="Disordered" evidence="2">
    <location>
        <begin position="339"/>
        <end position="390"/>
    </location>
</feature>
<proteinExistence type="predicted"/>
<organism evidence="3 4">
    <name type="scientific">Artemisia annua</name>
    <name type="common">Sweet wormwood</name>
    <dbReference type="NCBI Taxonomy" id="35608"/>
    <lineage>
        <taxon>Eukaryota</taxon>
        <taxon>Viridiplantae</taxon>
        <taxon>Streptophyta</taxon>
        <taxon>Embryophyta</taxon>
        <taxon>Tracheophyta</taxon>
        <taxon>Spermatophyta</taxon>
        <taxon>Magnoliopsida</taxon>
        <taxon>eudicotyledons</taxon>
        <taxon>Gunneridae</taxon>
        <taxon>Pentapetalae</taxon>
        <taxon>asterids</taxon>
        <taxon>campanulids</taxon>
        <taxon>Asterales</taxon>
        <taxon>Asteraceae</taxon>
        <taxon>Asteroideae</taxon>
        <taxon>Anthemideae</taxon>
        <taxon>Artemisiinae</taxon>
        <taxon>Artemisia</taxon>
    </lineage>
</organism>
<evidence type="ECO:0000256" key="1">
    <source>
        <dbReference type="SAM" id="Coils"/>
    </source>
</evidence>
<name>A0A2U1MS08_ARTAN</name>
<dbReference type="EMBL" id="PKPP01004508">
    <property type="protein sequence ID" value="PWA64020.1"/>
    <property type="molecule type" value="Genomic_DNA"/>
</dbReference>
<feature type="compositionally biased region" description="Low complexity" evidence="2">
    <location>
        <begin position="348"/>
        <end position="357"/>
    </location>
</feature>
<accession>A0A2U1MS08</accession>
<evidence type="ECO:0000256" key="2">
    <source>
        <dbReference type="SAM" id="MobiDB-lite"/>
    </source>
</evidence>
<gene>
    <name evidence="3" type="ORF">CTI12_AA347990</name>
</gene>
<feature type="compositionally biased region" description="Polar residues" evidence="2">
    <location>
        <begin position="369"/>
        <end position="380"/>
    </location>
</feature>
<evidence type="ECO:0008006" key="5">
    <source>
        <dbReference type="Google" id="ProtNLM"/>
    </source>
</evidence>